<dbReference type="InParanoid" id="A0A1V8SVD5"/>
<accession>A0A1V8SVD5</accession>
<keyword evidence="2" id="KW-1185">Reference proteome</keyword>
<evidence type="ECO:0000313" key="1">
    <source>
        <dbReference type="EMBL" id="OQO02842.1"/>
    </source>
</evidence>
<protein>
    <submittedName>
        <fullName evidence="1">Uncharacterized protein</fullName>
    </submittedName>
</protein>
<organism evidence="1 2">
    <name type="scientific">Cryoendolithus antarcticus</name>
    <dbReference type="NCBI Taxonomy" id="1507870"/>
    <lineage>
        <taxon>Eukaryota</taxon>
        <taxon>Fungi</taxon>
        <taxon>Dikarya</taxon>
        <taxon>Ascomycota</taxon>
        <taxon>Pezizomycotina</taxon>
        <taxon>Dothideomycetes</taxon>
        <taxon>Dothideomycetidae</taxon>
        <taxon>Cladosporiales</taxon>
        <taxon>Cladosporiaceae</taxon>
        <taxon>Cryoendolithus</taxon>
    </lineage>
</organism>
<dbReference type="AlphaFoldDB" id="A0A1V8SVD5"/>
<comment type="caution">
    <text evidence="1">The sequence shown here is derived from an EMBL/GenBank/DDBJ whole genome shotgun (WGS) entry which is preliminary data.</text>
</comment>
<proteinExistence type="predicted"/>
<reference evidence="2" key="1">
    <citation type="submission" date="2017-03" db="EMBL/GenBank/DDBJ databases">
        <title>Genomes of endolithic fungi from Antarctica.</title>
        <authorList>
            <person name="Coleine C."/>
            <person name="Masonjones S."/>
            <person name="Stajich J.E."/>
        </authorList>
    </citation>
    <scope>NUCLEOTIDE SEQUENCE [LARGE SCALE GENOMIC DNA]</scope>
    <source>
        <strain evidence="2">CCFEE 5527</strain>
    </source>
</reference>
<dbReference type="EMBL" id="NAJO01000026">
    <property type="protein sequence ID" value="OQO02842.1"/>
    <property type="molecule type" value="Genomic_DNA"/>
</dbReference>
<dbReference type="OrthoDB" id="4187154at2759"/>
<dbReference type="Proteomes" id="UP000192596">
    <property type="component" value="Unassembled WGS sequence"/>
</dbReference>
<evidence type="ECO:0000313" key="2">
    <source>
        <dbReference type="Proteomes" id="UP000192596"/>
    </source>
</evidence>
<sequence length="503" mass="54881">MSVTVDLGSVKVASGADDTEMCLESSILIRGRSHQLEELEQRQSSTISLAISDPKAWVQKGHDYRVRLSIAFDTATGSALDPSLMQTIAERLKVSKYWDKCGLAVTTVKITDGIPAILVLGLEHLSNIASECTGGQHRLAAGVPLQDIQPPFGVACYDVAGVHLKVRSSKSRLERFMVSAPSPFQHADVHRHSPLNAESMVSTPFYDAAAQDLLYPSPPSSQEDTSRSQSCGMSEVQLSMLQLALRTAISGPPLRNPADVGISSTSGLRPLASLAPALWSPGHLTHVTSCTILLPTISHAMADVSRHAVDRSQLRDKMAELARRHIASPSPTLDTGDATSYQGFLELLTWQRMASVLRNMDTRKSVSSLLDDIGCSAADDNQTEVILDNEVSHPALDELFLDEDDENEAYDSDEDGSRFDELTLDDLDEEWDDYSDLLDDDTTTIKGYDVQASRAHDIDQLHDDHAKEQLNMFAEEPVNGRVPFGGDGSCGDEDAFMLDVCWL</sequence>
<dbReference type="STRING" id="1507870.A0A1V8SVD5"/>
<name>A0A1V8SVD5_9PEZI</name>
<gene>
    <name evidence="1" type="ORF">B0A48_11125</name>
</gene>